<protein>
    <submittedName>
        <fullName evidence="2">Peptidase family M28</fullName>
    </submittedName>
</protein>
<accession>A0A1T4JIY8</accession>
<dbReference type="RefSeq" id="WP_078932313.1">
    <property type="nucleotide sequence ID" value="NZ_FUWG01000003.1"/>
</dbReference>
<name>A0A1T4JIY8_TREPO</name>
<dbReference type="Proteomes" id="UP000190423">
    <property type="component" value="Unassembled WGS sequence"/>
</dbReference>
<dbReference type="OrthoDB" id="9762302at2"/>
<dbReference type="GeneID" id="78315704"/>
<evidence type="ECO:0000259" key="1">
    <source>
        <dbReference type="Pfam" id="PF04389"/>
    </source>
</evidence>
<organism evidence="2 3">
    <name type="scientific">Treponema porcinum</name>
    <dbReference type="NCBI Taxonomy" id="261392"/>
    <lineage>
        <taxon>Bacteria</taxon>
        <taxon>Pseudomonadati</taxon>
        <taxon>Spirochaetota</taxon>
        <taxon>Spirochaetia</taxon>
        <taxon>Spirochaetales</taxon>
        <taxon>Treponemataceae</taxon>
        <taxon>Treponema</taxon>
    </lineage>
</organism>
<dbReference type="Pfam" id="PF04389">
    <property type="entry name" value="Peptidase_M28"/>
    <property type="match status" value="1"/>
</dbReference>
<dbReference type="InterPro" id="IPR007484">
    <property type="entry name" value="Peptidase_M28"/>
</dbReference>
<feature type="domain" description="Peptidase M28" evidence="1">
    <location>
        <begin position="61"/>
        <end position="284"/>
    </location>
</feature>
<dbReference type="EMBL" id="FUWG01000003">
    <property type="protein sequence ID" value="SJZ30134.1"/>
    <property type="molecule type" value="Genomic_DNA"/>
</dbReference>
<sequence>MGFSYSALEQFILPGCDRLRFIVSYLNERNVQAAVMPVDGKNHIYVVFPRSAYNTSLRIKTVIAHYDHAPESPGANDNSFAVIAMMDWACRLAKCRTAHNVRMIFTDGEEMSGGSSGLNQGAYSLAQTFRRLGIDGDDIFVFDCMGRGTVPVLGKVILPAEISSSFRKQFTGLYERTFSLLQSACGGCAMTLPVSYSDNAGFIASGIPAVCVTMLPLEEAAAYASAVQQNAALSQYVMNKKCPSGIPETVLKNALPYTWRLFHTPYDNAQSITPHSAAVFERILQRISEMKTMEHKK</sequence>
<dbReference type="AlphaFoldDB" id="A0A1T4JIY8"/>
<dbReference type="Gene3D" id="3.40.630.10">
    <property type="entry name" value="Zn peptidases"/>
    <property type="match status" value="1"/>
</dbReference>
<evidence type="ECO:0000313" key="3">
    <source>
        <dbReference type="Proteomes" id="UP000190423"/>
    </source>
</evidence>
<dbReference type="SUPFAM" id="SSF53187">
    <property type="entry name" value="Zn-dependent exopeptidases"/>
    <property type="match status" value="1"/>
</dbReference>
<gene>
    <name evidence="2" type="ORF">SAMN02745149_00384</name>
</gene>
<evidence type="ECO:0000313" key="2">
    <source>
        <dbReference type="EMBL" id="SJZ30134.1"/>
    </source>
</evidence>
<reference evidence="2 3" key="1">
    <citation type="submission" date="2017-02" db="EMBL/GenBank/DDBJ databases">
        <authorList>
            <person name="Peterson S.W."/>
        </authorList>
    </citation>
    <scope>NUCLEOTIDE SEQUENCE [LARGE SCALE GENOMIC DNA]</scope>
    <source>
        <strain evidence="2 3">ATCC BAA-908</strain>
    </source>
</reference>
<dbReference type="STRING" id="261392.SAMN02745149_00384"/>
<keyword evidence="3" id="KW-1185">Reference proteome</keyword>
<proteinExistence type="predicted"/>